<keyword evidence="12" id="KW-1185">Reference proteome</keyword>
<feature type="transmembrane region" description="Helical" evidence="7">
    <location>
        <begin position="6"/>
        <end position="27"/>
    </location>
</feature>
<dbReference type="STRING" id="1653334.GA0071312_2435"/>
<dbReference type="OrthoDB" id="8138334at2"/>
<dbReference type="EMBL" id="LJSX01000004">
    <property type="protein sequence ID" value="KPQ12014.1"/>
    <property type="molecule type" value="Genomic_DNA"/>
</dbReference>
<dbReference type="PANTHER" id="PTHR30151">
    <property type="entry name" value="ALKANE SULFONATE ABC TRANSPORTER-RELATED, MEMBRANE SUBUNIT"/>
    <property type="match status" value="1"/>
</dbReference>
<evidence type="ECO:0000256" key="5">
    <source>
        <dbReference type="ARBA" id="ARBA00022989"/>
    </source>
</evidence>
<feature type="transmembrane region" description="Helical" evidence="7">
    <location>
        <begin position="218"/>
        <end position="239"/>
    </location>
</feature>
<feature type="transmembrane region" description="Helical" evidence="7">
    <location>
        <begin position="182"/>
        <end position="206"/>
    </location>
</feature>
<evidence type="ECO:0000259" key="8">
    <source>
        <dbReference type="PROSITE" id="PS50928"/>
    </source>
</evidence>
<dbReference type="PROSITE" id="PS50928">
    <property type="entry name" value="ABC_TM1"/>
    <property type="match status" value="1"/>
</dbReference>
<dbReference type="EMBL" id="FMBM01000002">
    <property type="protein sequence ID" value="SCC81491.1"/>
    <property type="molecule type" value="Genomic_DNA"/>
</dbReference>
<feature type="domain" description="ABC transmembrane type-1" evidence="8">
    <location>
        <begin position="56"/>
        <end position="236"/>
    </location>
</feature>
<evidence type="ECO:0000256" key="3">
    <source>
        <dbReference type="ARBA" id="ARBA00022475"/>
    </source>
</evidence>
<sequence length="249" mass="27614">MNRLTLIRLGVIVAFFGLLEILCRTEVISPFTMIPPSEMAIALWALIASGEIARGMRQTLGNVAVACILAISVGFAVGAGVHALPRLRRALDPFLTTYYAVPFFVFYPLLVFIFGMNNFPMIMIGFLFAVVAMIINTLNGLDKIPRVYRKVARMHHMGRAKTALLIELPYAIPNLFTGVKLAVAYSFIGVIAAEFILAPGGLGYAISFAYDNFDNEAMYALMLFILVLVTIINMSLHAYEQRLLRRQGR</sequence>
<reference evidence="9 11" key="1">
    <citation type="submission" date="2015-09" db="EMBL/GenBank/DDBJ databases">
        <title>Identification and resolution of microdiversity through metagenomic sequencing of parallel consortia.</title>
        <authorList>
            <person name="Nelson W.C."/>
            <person name="Romine M.F."/>
            <person name="Lindemann S.R."/>
        </authorList>
    </citation>
    <scope>NUCLEOTIDE SEQUENCE [LARGE SCALE GENOMIC DNA]</scope>
    <source>
        <strain evidence="9">HL-109</strain>
    </source>
</reference>
<feature type="transmembrane region" description="Helical" evidence="7">
    <location>
        <begin position="121"/>
        <end position="141"/>
    </location>
</feature>
<dbReference type="CDD" id="cd06261">
    <property type="entry name" value="TM_PBP2"/>
    <property type="match status" value="1"/>
</dbReference>
<dbReference type="RefSeq" id="WP_074445184.1">
    <property type="nucleotide sequence ID" value="NZ_FMBM01000002.1"/>
</dbReference>
<keyword evidence="5 7" id="KW-1133">Transmembrane helix</keyword>
<evidence type="ECO:0000313" key="11">
    <source>
        <dbReference type="Proteomes" id="UP000050497"/>
    </source>
</evidence>
<dbReference type="PANTHER" id="PTHR30151:SF0">
    <property type="entry name" value="ABC TRANSPORTER PERMEASE PROTEIN MJ0413-RELATED"/>
    <property type="match status" value="1"/>
</dbReference>
<dbReference type="Gene3D" id="1.10.3720.10">
    <property type="entry name" value="MetI-like"/>
    <property type="match status" value="1"/>
</dbReference>
<evidence type="ECO:0000313" key="9">
    <source>
        <dbReference type="EMBL" id="KPQ12014.1"/>
    </source>
</evidence>
<feature type="transmembrane region" description="Helical" evidence="7">
    <location>
        <begin position="96"/>
        <end position="115"/>
    </location>
</feature>
<organism evidence="9 11">
    <name type="scientific">Saliniramus fredricksonii</name>
    <dbReference type="NCBI Taxonomy" id="1653334"/>
    <lineage>
        <taxon>Bacteria</taxon>
        <taxon>Pseudomonadati</taxon>
        <taxon>Pseudomonadota</taxon>
        <taxon>Alphaproteobacteria</taxon>
        <taxon>Hyphomicrobiales</taxon>
        <taxon>Salinarimonadaceae</taxon>
        <taxon>Saliniramus</taxon>
    </lineage>
</organism>
<name>A0A0P8AAA3_9HYPH</name>
<evidence type="ECO:0000256" key="6">
    <source>
        <dbReference type="ARBA" id="ARBA00023136"/>
    </source>
</evidence>
<keyword evidence="6 7" id="KW-0472">Membrane</keyword>
<dbReference type="Proteomes" id="UP000182800">
    <property type="component" value="Unassembled WGS sequence"/>
</dbReference>
<gene>
    <name evidence="10" type="ORF">GA0071312_2435</name>
    <name evidence="9" type="ORF">HLUCCO17_04240</name>
</gene>
<evidence type="ECO:0000313" key="12">
    <source>
        <dbReference type="Proteomes" id="UP000182800"/>
    </source>
</evidence>
<dbReference type="GO" id="GO:0055085">
    <property type="term" value="P:transmembrane transport"/>
    <property type="evidence" value="ECO:0007669"/>
    <property type="project" value="InterPro"/>
</dbReference>
<evidence type="ECO:0000256" key="4">
    <source>
        <dbReference type="ARBA" id="ARBA00022692"/>
    </source>
</evidence>
<dbReference type="InterPro" id="IPR000515">
    <property type="entry name" value="MetI-like"/>
</dbReference>
<feature type="transmembrane region" description="Helical" evidence="7">
    <location>
        <begin position="63"/>
        <end position="84"/>
    </location>
</feature>
<dbReference type="SUPFAM" id="SSF161098">
    <property type="entry name" value="MetI-like"/>
    <property type="match status" value="1"/>
</dbReference>
<dbReference type="Pfam" id="PF00528">
    <property type="entry name" value="BPD_transp_1"/>
    <property type="match status" value="1"/>
</dbReference>
<evidence type="ECO:0000256" key="2">
    <source>
        <dbReference type="ARBA" id="ARBA00022448"/>
    </source>
</evidence>
<comment type="similarity">
    <text evidence="7">Belongs to the binding-protein-dependent transport system permease family.</text>
</comment>
<dbReference type="Proteomes" id="UP000050497">
    <property type="component" value="Unassembled WGS sequence"/>
</dbReference>
<dbReference type="InterPro" id="IPR035906">
    <property type="entry name" value="MetI-like_sf"/>
</dbReference>
<comment type="caution">
    <text evidence="9">The sequence shown here is derived from an EMBL/GenBank/DDBJ whole genome shotgun (WGS) entry which is preliminary data.</text>
</comment>
<evidence type="ECO:0000256" key="7">
    <source>
        <dbReference type="RuleBase" id="RU363032"/>
    </source>
</evidence>
<accession>A0A0P8AAA3</accession>
<proteinExistence type="inferred from homology"/>
<evidence type="ECO:0000313" key="10">
    <source>
        <dbReference type="EMBL" id="SCC81491.1"/>
    </source>
</evidence>
<comment type="subcellular location">
    <subcellularLocation>
        <location evidence="1 7">Cell membrane</location>
        <topology evidence="1 7">Multi-pass membrane protein</topology>
    </subcellularLocation>
</comment>
<dbReference type="GO" id="GO:0005886">
    <property type="term" value="C:plasma membrane"/>
    <property type="evidence" value="ECO:0007669"/>
    <property type="project" value="UniProtKB-SubCell"/>
</dbReference>
<keyword evidence="4 7" id="KW-0812">Transmembrane</keyword>
<keyword evidence="2 7" id="KW-0813">Transport</keyword>
<evidence type="ECO:0000256" key="1">
    <source>
        <dbReference type="ARBA" id="ARBA00004651"/>
    </source>
</evidence>
<protein>
    <submittedName>
        <fullName evidence="9">NitT/TauT family transport system permease protein</fullName>
    </submittedName>
</protein>
<reference evidence="10 12" key="2">
    <citation type="submission" date="2016-08" db="EMBL/GenBank/DDBJ databases">
        <authorList>
            <person name="Varghese N."/>
            <person name="Submissions Spin"/>
        </authorList>
    </citation>
    <scope>NUCLEOTIDE SEQUENCE [LARGE SCALE GENOMIC DNA]</scope>
    <source>
        <strain evidence="10 12">HL-109</strain>
    </source>
</reference>
<dbReference type="AlphaFoldDB" id="A0A0P8AAA3"/>
<keyword evidence="3" id="KW-1003">Cell membrane</keyword>